<comment type="caution">
    <text evidence="3">The sequence shown here is derived from an EMBL/GenBank/DDBJ whole genome shotgun (WGS) entry which is preliminary data.</text>
</comment>
<accession>A0ABT6DFW9</accession>
<evidence type="ECO:0000313" key="4">
    <source>
        <dbReference type="Proteomes" id="UP001152321"/>
    </source>
</evidence>
<evidence type="ECO:0000256" key="1">
    <source>
        <dbReference type="SAM" id="MobiDB-lite"/>
    </source>
</evidence>
<dbReference type="PANTHER" id="PTHR38477">
    <property type="entry name" value="HYPOTHETICAL EXPORTED PROTEIN"/>
    <property type="match status" value="1"/>
</dbReference>
<dbReference type="EMBL" id="JANRMI010000001">
    <property type="protein sequence ID" value="MDG0815745.1"/>
    <property type="molecule type" value="Genomic_DNA"/>
</dbReference>
<keyword evidence="4" id="KW-1185">Reference proteome</keyword>
<gene>
    <name evidence="3" type="ORF">NWE73_05195</name>
</gene>
<feature type="chain" id="PRO_5047098657" evidence="2">
    <location>
        <begin position="23"/>
        <end position="266"/>
    </location>
</feature>
<feature type="region of interest" description="Disordered" evidence="1">
    <location>
        <begin position="242"/>
        <end position="266"/>
    </location>
</feature>
<protein>
    <submittedName>
        <fullName evidence="3">Murein L,D-transpeptidase catalytic domain family protein</fullName>
    </submittedName>
</protein>
<organism evidence="3 4">
    <name type="scientific">Bdellovibrio svalbardensis</name>
    <dbReference type="NCBI Taxonomy" id="2972972"/>
    <lineage>
        <taxon>Bacteria</taxon>
        <taxon>Pseudomonadati</taxon>
        <taxon>Bdellovibrionota</taxon>
        <taxon>Bdellovibrionia</taxon>
        <taxon>Bdellovibrionales</taxon>
        <taxon>Pseudobdellovibrionaceae</taxon>
        <taxon>Bdellovibrio</taxon>
    </lineage>
</organism>
<name>A0ABT6DFW9_9BACT</name>
<dbReference type="Pfam" id="PF13645">
    <property type="entry name" value="YkuD_2"/>
    <property type="match status" value="1"/>
</dbReference>
<evidence type="ECO:0000313" key="3">
    <source>
        <dbReference type="EMBL" id="MDG0815745.1"/>
    </source>
</evidence>
<feature type="compositionally biased region" description="Acidic residues" evidence="1">
    <location>
        <begin position="250"/>
        <end position="266"/>
    </location>
</feature>
<keyword evidence="2" id="KW-0732">Signal</keyword>
<dbReference type="Proteomes" id="UP001152321">
    <property type="component" value="Unassembled WGS sequence"/>
</dbReference>
<feature type="signal peptide" evidence="2">
    <location>
        <begin position="1"/>
        <end position="22"/>
    </location>
</feature>
<sequence>MKNKFKMLSILTVIFFNTHAFAEGLADKKINGERLYDLFKKQGVPEQALQRSLEFMDTNGGKTIKVKTKVRPKEGDAYLTDRSIDIKSDYIAIIDFSEPSDSRRLLILDLQKGTVSKHFVAHGKGSGVRIATKFSNLDGSKMSSLGFYLGGSTYFGGHGESLNLYGLEKSNDQAAARDIVVHAANYVSPEFVASSGRLGRSWGCPAVAPGIIKKMITLFKDGGVIYAYQKDLMSKIQDTPTLQEIHDQPDEADVDLPNEEEDFQKK</sequence>
<dbReference type="RefSeq" id="WP_277577215.1">
    <property type="nucleotide sequence ID" value="NZ_JANRMI010000001.1"/>
</dbReference>
<evidence type="ECO:0000256" key="2">
    <source>
        <dbReference type="SAM" id="SignalP"/>
    </source>
</evidence>
<reference evidence="3" key="1">
    <citation type="submission" date="2022-08" db="EMBL/GenBank/DDBJ databases">
        <title>Novel Bdellovibrio Species Isolated from Svalbard: Designation Bdellovibrio svalbardensis.</title>
        <authorList>
            <person name="Mitchell R.J."/>
            <person name="Choi S.Y."/>
        </authorList>
    </citation>
    <scope>NUCLEOTIDE SEQUENCE</scope>
    <source>
        <strain evidence="3">PAP01</strain>
    </source>
</reference>
<proteinExistence type="predicted"/>
<dbReference type="InterPro" id="IPR032676">
    <property type="entry name" value="YkuD_2"/>
</dbReference>
<dbReference type="PANTHER" id="PTHR38477:SF1">
    <property type="entry name" value="MUREIN L,D-TRANSPEPTIDASE CATALYTIC DOMAIN FAMILY PROTEIN"/>
    <property type="match status" value="1"/>
</dbReference>